<protein>
    <submittedName>
        <fullName evidence="1">Conjugal transfer protein TraE</fullName>
    </submittedName>
</protein>
<sequence>MLIFLAKQVRVVIVPNFIDKQFSIQGNRASYEYITLMTEYAVGLLNDYTPKTVKQRRQEFLRFVAPQYYHEIEARLLAEADELIRYDTSSFFIKQETRVMPDRVIVIGIRKKFLGKEPVPQAQIVCVAFYKIKDGRFRIVKYEEMDLDTYRKTYGNI</sequence>
<evidence type="ECO:0000313" key="1">
    <source>
        <dbReference type="EMBL" id="AMM40802.1"/>
    </source>
</evidence>
<evidence type="ECO:0000313" key="2">
    <source>
        <dbReference type="Proteomes" id="UP000070560"/>
    </source>
</evidence>
<dbReference type="Proteomes" id="UP000070560">
    <property type="component" value="Chromosome"/>
</dbReference>
<accession>A0A7U4QK30</accession>
<proteinExistence type="predicted"/>
<dbReference type="EMBL" id="CP013015">
    <property type="protein sequence ID" value="AMM40802.1"/>
    <property type="molecule type" value="Genomic_DNA"/>
</dbReference>
<organism evidence="1 2">
    <name type="scientific">Desulfofervidus auxilii</name>
    <dbReference type="NCBI Taxonomy" id="1621989"/>
    <lineage>
        <taxon>Bacteria</taxon>
        <taxon>Pseudomonadati</taxon>
        <taxon>Thermodesulfobacteriota</taxon>
        <taxon>Candidatus Desulfofervidia</taxon>
        <taxon>Candidatus Desulfofervidales</taxon>
        <taxon>Candidatus Desulfofervidaceae</taxon>
        <taxon>Candidatus Desulfofervidus</taxon>
    </lineage>
</organism>
<gene>
    <name evidence="1" type="ORF">HS1_000998</name>
</gene>
<reference evidence="1 2" key="1">
    <citation type="submission" date="2015-10" db="EMBL/GenBank/DDBJ databases">
        <title>Candidatus Desulfofervidus auxilii, a hydrogenotrophic sulfate-reducing bacterium involved in the thermophilic anaerobic oxidation of methane.</title>
        <authorList>
            <person name="Krukenberg V."/>
            <person name="Richter M."/>
            <person name="Wegener G."/>
        </authorList>
    </citation>
    <scope>NUCLEOTIDE SEQUENCE [LARGE SCALE GENOMIC DNA]</scope>
    <source>
        <strain evidence="1 2">HS1</strain>
    </source>
</reference>
<dbReference type="KEGG" id="daw:HS1_000998"/>
<dbReference type="InterPro" id="IPR007973">
    <property type="entry name" value="Pilus_assembly_TraE"/>
</dbReference>
<dbReference type="AlphaFoldDB" id="A0A7U4QK30"/>
<keyword evidence="2" id="KW-1185">Reference proteome</keyword>
<name>A0A7U4QK30_DESA2</name>
<dbReference type="Pfam" id="PF05309">
    <property type="entry name" value="TraE"/>
    <property type="match status" value="1"/>
</dbReference>